<dbReference type="Gene3D" id="3.40.220.10">
    <property type="entry name" value="Leucine Aminopeptidase, subunit E, domain 1"/>
    <property type="match status" value="1"/>
</dbReference>
<keyword evidence="3" id="KW-1185">Reference proteome</keyword>
<dbReference type="Pfam" id="PF14519">
    <property type="entry name" value="Macro_2"/>
    <property type="match status" value="1"/>
</dbReference>
<evidence type="ECO:0000259" key="1">
    <source>
        <dbReference type="Pfam" id="PF14519"/>
    </source>
</evidence>
<evidence type="ECO:0000313" key="3">
    <source>
        <dbReference type="Proteomes" id="UP000094801"/>
    </source>
</evidence>
<accession>A0A1E4SYZ3</accession>
<sequence length="269" mass="30627">MSRVAQISKFKVILLDLNANLCDCWSSALLEFNNKLNRYSTPIFKYKGQLNYDQLIKNDTCTTTILSPGNSVGYMNGGFDKALARWFSSNSSWEDTETHVQSSLLWKYHGYLSPTNANLVEFNTPEFYKNSKAWNLTNANSILHLPTMRVPRKLFGDAEKHESDALSLEMLRYVYDCTWEILTKYSLINTLILTGIGSGYGGIPEPLVAKAMISAITIYSNSKLSDIDKALYSLKFLKEDFRSLISSDDSSYIDSREFDPLKDPLYKLY</sequence>
<dbReference type="EMBL" id="KV453855">
    <property type="protein sequence ID" value="ODV84704.1"/>
    <property type="molecule type" value="Genomic_DNA"/>
</dbReference>
<dbReference type="InterPro" id="IPR043472">
    <property type="entry name" value="Macro_dom-like"/>
</dbReference>
<dbReference type="STRING" id="983967.A0A1E4SYZ3"/>
<organism evidence="2 3">
    <name type="scientific">[Candida] arabinofermentans NRRL YB-2248</name>
    <dbReference type="NCBI Taxonomy" id="983967"/>
    <lineage>
        <taxon>Eukaryota</taxon>
        <taxon>Fungi</taxon>
        <taxon>Dikarya</taxon>
        <taxon>Ascomycota</taxon>
        <taxon>Saccharomycotina</taxon>
        <taxon>Pichiomycetes</taxon>
        <taxon>Pichiales</taxon>
        <taxon>Pichiaceae</taxon>
        <taxon>Ogataea</taxon>
        <taxon>Ogataea/Candida clade</taxon>
    </lineage>
</organism>
<dbReference type="Proteomes" id="UP000094801">
    <property type="component" value="Unassembled WGS sequence"/>
</dbReference>
<gene>
    <name evidence="2" type="ORF">CANARDRAFT_200084</name>
</gene>
<dbReference type="InterPro" id="IPR028071">
    <property type="entry name" value="Macro-like_dom"/>
</dbReference>
<proteinExistence type="predicted"/>
<dbReference type="SUPFAM" id="SSF52949">
    <property type="entry name" value="Macro domain-like"/>
    <property type="match status" value="1"/>
</dbReference>
<feature type="domain" description="Macro-like" evidence="1">
    <location>
        <begin position="63"/>
        <end position="242"/>
    </location>
</feature>
<reference evidence="3" key="1">
    <citation type="submission" date="2016-04" db="EMBL/GenBank/DDBJ databases">
        <title>Comparative genomics of biotechnologically important yeasts.</title>
        <authorList>
            <consortium name="DOE Joint Genome Institute"/>
            <person name="Riley R."/>
            <person name="Haridas S."/>
            <person name="Wolfe K.H."/>
            <person name="Lopes M.R."/>
            <person name="Hittinger C.T."/>
            <person name="Goker M."/>
            <person name="Salamov A."/>
            <person name="Wisecaver J."/>
            <person name="Long T.M."/>
            <person name="Aerts A.L."/>
            <person name="Barry K."/>
            <person name="Choi C."/>
            <person name="Clum A."/>
            <person name="Coughlan A.Y."/>
            <person name="Deshpande S."/>
            <person name="Douglass A.P."/>
            <person name="Hanson S.J."/>
            <person name="Klenk H.-P."/>
            <person name="Labutti K."/>
            <person name="Lapidus A."/>
            <person name="Lindquist E."/>
            <person name="Lipzen A."/>
            <person name="Meier-Kolthoff J.P."/>
            <person name="Ohm R.A."/>
            <person name="Otillar R.P."/>
            <person name="Pangilinan J."/>
            <person name="Peng Y."/>
            <person name="Rokas A."/>
            <person name="Rosa C.A."/>
            <person name="Scheuner C."/>
            <person name="Sibirny A.A."/>
            <person name="Slot J.C."/>
            <person name="Stielow J.B."/>
            <person name="Sun H."/>
            <person name="Kurtzman C.P."/>
            <person name="Blackwell M."/>
            <person name="Grigoriev I.V."/>
            <person name="Jeffries T.W."/>
        </authorList>
    </citation>
    <scope>NUCLEOTIDE SEQUENCE [LARGE SCALE GENOMIC DNA]</scope>
    <source>
        <strain evidence="3">NRRL YB-2248</strain>
    </source>
</reference>
<dbReference type="OrthoDB" id="6082470at2759"/>
<evidence type="ECO:0000313" key="2">
    <source>
        <dbReference type="EMBL" id="ODV84704.1"/>
    </source>
</evidence>
<dbReference type="AlphaFoldDB" id="A0A1E4SYZ3"/>
<name>A0A1E4SYZ3_9ASCO</name>
<protein>
    <recommendedName>
        <fullName evidence="1">Macro-like domain-containing protein</fullName>
    </recommendedName>
</protein>